<feature type="signal peptide" evidence="2">
    <location>
        <begin position="1"/>
        <end position="27"/>
    </location>
</feature>
<evidence type="ECO:0000313" key="4">
    <source>
        <dbReference type="EMBL" id="GGE21518.1"/>
    </source>
</evidence>
<dbReference type="AlphaFoldDB" id="A0A8J2VIE0"/>
<name>A0A8J2VIE0_9BACL</name>
<protein>
    <recommendedName>
        <fullName evidence="3">Bacterial toxin 44 domain-containing protein</fullName>
    </recommendedName>
</protein>
<reference evidence="4" key="2">
    <citation type="submission" date="2020-09" db="EMBL/GenBank/DDBJ databases">
        <authorList>
            <person name="Sun Q."/>
            <person name="Zhou Y."/>
        </authorList>
    </citation>
    <scope>NUCLEOTIDE SEQUENCE</scope>
    <source>
        <strain evidence="4">CGMCC 1.15179</strain>
    </source>
</reference>
<evidence type="ECO:0000259" key="3">
    <source>
        <dbReference type="Pfam" id="PF15607"/>
    </source>
</evidence>
<dbReference type="EMBL" id="BMHQ01000008">
    <property type="protein sequence ID" value="GGE21518.1"/>
    <property type="molecule type" value="Genomic_DNA"/>
</dbReference>
<sequence length="255" mass="28807">MTRTKVFVGVLVFTLVLILCFGTTVHAGSPTLNPPELNPPELNPPDLKAPDIHTDNHPSSSQDNTPSGTNQPALDFTRGDTSIDFIHKEIIKNLDSKELKEIKNDWNCCWGLKKPKALYKFYQVVKANGPWDHKPQLQKLMNLRKIDDFYYPIKGDNQHEYFYDLYSNIHYAYIGRAAGLPESLLTRASNVHLPGVGRTDPGDNISLDIGYELYDKHKGDPSKLTAEEIRQAILAKRKKYESVETTQVQGIKDGK</sequence>
<feature type="domain" description="Bacterial toxin 44" evidence="3">
    <location>
        <begin position="121"/>
        <end position="215"/>
    </location>
</feature>
<evidence type="ECO:0000256" key="2">
    <source>
        <dbReference type="SAM" id="SignalP"/>
    </source>
</evidence>
<dbReference type="InterPro" id="IPR028946">
    <property type="entry name" value="Ntox44"/>
</dbReference>
<feature type="region of interest" description="Disordered" evidence="1">
    <location>
        <begin position="32"/>
        <end position="74"/>
    </location>
</feature>
<dbReference type="Proteomes" id="UP000625210">
    <property type="component" value="Unassembled WGS sequence"/>
</dbReference>
<evidence type="ECO:0000313" key="5">
    <source>
        <dbReference type="Proteomes" id="UP000625210"/>
    </source>
</evidence>
<keyword evidence="5" id="KW-1185">Reference proteome</keyword>
<gene>
    <name evidence="4" type="ORF">GCM10011571_24490</name>
</gene>
<feature type="compositionally biased region" description="Polar residues" evidence="1">
    <location>
        <begin position="57"/>
        <end position="72"/>
    </location>
</feature>
<reference evidence="4" key="1">
    <citation type="journal article" date="2014" name="Int. J. Syst. Evol. Microbiol.">
        <title>Complete genome sequence of Corynebacterium casei LMG S-19264T (=DSM 44701T), isolated from a smear-ripened cheese.</title>
        <authorList>
            <consortium name="US DOE Joint Genome Institute (JGI-PGF)"/>
            <person name="Walter F."/>
            <person name="Albersmeier A."/>
            <person name="Kalinowski J."/>
            <person name="Ruckert C."/>
        </authorList>
    </citation>
    <scope>NUCLEOTIDE SEQUENCE</scope>
    <source>
        <strain evidence="4">CGMCC 1.15179</strain>
    </source>
</reference>
<comment type="caution">
    <text evidence="4">The sequence shown here is derived from an EMBL/GenBank/DDBJ whole genome shotgun (WGS) entry which is preliminary data.</text>
</comment>
<feature type="compositionally biased region" description="Pro residues" evidence="1">
    <location>
        <begin position="32"/>
        <end position="43"/>
    </location>
</feature>
<dbReference type="Pfam" id="PF15607">
    <property type="entry name" value="Ntox44"/>
    <property type="match status" value="1"/>
</dbReference>
<dbReference type="RefSeq" id="WP_188648172.1">
    <property type="nucleotide sequence ID" value="NZ_BMHQ01000008.1"/>
</dbReference>
<accession>A0A8J2VIE0</accession>
<proteinExistence type="predicted"/>
<keyword evidence="2" id="KW-0732">Signal</keyword>
<organism evidence="4 5">
    <name type="scientific">Marinithermofilum abyssi</name>
    <dbReference type="NCBI Taxonomy" id="1571185"/>
    <lineage>
        <taxon>Bacteria</taxon>
        <taxon>Bacillati</taxon>
        <taxon>Bacillota</taxon>
        <taxon>Bacilli</taxon>
        <taxon>Bacillales</taxon>
        <taxon>Thermoactinomycetaceae</taxon>
        <taxon>Marinithermofilum</taxon>
    </lineage>
</organism>
<feature type="chain" id="PRO_5035251922" description="Bacterial toxin 44 domain-containing protein" evidence="2">
    <location>
        <begin position="28"/>
        <end position="255"/>
    </location>
</feature>
<evidence type="ECO:0000256" key="1">
    <source>
        <dbReference type="SAM" id="MobiDB-lite"/>
    </source>
</evidence>